<dbReference type="PANTHER" id="PTHR23240:SF8">
    <property type="entry name" value="PROTEIN ARTEMIS"/>
    <property type="match status" value="1"/>
</dbReference>
<feature type="region of interest" description="Disordered" evidence="4">
    <location>
        <begin position="694"/>
        <end position="772"/>
    </location>
</feature>
<dbReference type="SUPFAM" id="SSF56281">
    <property type="entry name" value="Metallo-hydrolase/oxidoreductase"/>
    <property type="match status" value="1"/>
</dbReference>
<proteinExistence type="predicted"/>
<evidence type="ECO:0000256" key="3">
    <source>
        <dbReference type="ARBA" id="ARBA00022839"/>
    </source>
</evidence>
<dbReference type="STRING" id="27342.A0A0H2RI46"/>
<feature type="compositionally biased region" description="Polar residues" evidence="4">
    <location>
        <begin position="759"/>
        <end position="772"/>
    </location>
</feature>
<feature type="region of interest" description="Disordered" evidence="4">
    <location>
        <begin position="507"/>
        <end position="533"/>
    </location>
</feature>
<evidence type="ECO:0000256" key="1">
    <source>
        <dbReference type="ARBA" id="ARBA00022722"/>
    </source>
</evidence>
<evidence type="ECO:0000256" key="4">
    <source>
        <dbReference type="SAM" id="MobiDB-lite"/>
    </source>
</evidence>
<gene>
    <name evidence="5" type="ORF">SCHPADRAFT_891560</name>
</gene>
<protein>
    <recommendedName>
        <fullName evidence="7">DNA repair metallo-beta-lactamase domain-containing protein</fullName>
    </recommendedName>
</protein>
<feature type="compositionally biased region" description="Basic and acidic residues" evidence="4">
    <location>
        <begin position="694"/>
        <end position="703"/>
    </location>
</feature>
<evidence type="ECO:0000256" key="2">
    <source>
        <dbReference type="ARBA" id="ARBA00022801"/>
    </source>
</evidence>
<dbReference type="OrthoDB" id="5561659at2759"/>
<evidence type="ECO:0000313" key="6">
    <source>
        <dbReference type="Proteomes" id="UP000053477"/>
    </source>
</evidence>
<dbReference type="InParanoid" id="A0A0H2RI46"/>
<dbReference type="GO" id="GO:0003684">
    <property type="term" value="F:damaged DNA binding"/>
    <property type="evidence" value="ECO:0007669"/>
    <property type="project" value="TreeGrafter"/>
</dbReference>
<accession>A0A0H2RI46</accession>
<sequence>MPPGTPYNSFVQEYLIRVDEFTTPKSNAFVVPALHLLTHTHSDHIIGLNAKSFGSLIICSIDSKAMLLRHETFRSRALKENDFQPESTRTFSHLKGDYLAPSSTSDGVRSGSVDLLRALRLHEPTQFEISAEESVTITLLDANHCPGSVMFLIEGAKGAILHTGDVRAEPQFISALSRNPYVQRYIAPHQPFYPLKKGTHVSPLANLETIYLDTSCVLRTCQIPTKEDATSGLIELMRSYPESSRFFINAWTWGYEDVLKAVSRAFGQKIHVDRYKHDVYTSLTEDPFLKAIVTKERGKTRFHACERFSRCDEVKHDDPSVVYVNMVNIDCEKWKQYRDQTKAQIELGNFPTFLLVPLHRHSSLPELQALVSLFKPNRIVPNFLEPRLRGLDYACLPLMFGPYMAPGGAENIHADIRKENTTKIDSFTILDERELLEDVQLTNLECGGLEKDSALSTAAEKWGTDLEYDGGRLGGKIRAMRAFLSKNLASLVDGALKRSRNKILPSHLNYDEAEGEEDNDSGTDDGDSHGEIAGKIFPDYAMKDADDVDDSHQQSVKSEAIDQHCCETKPDPSTLKNGRNSRVADNTRRRKKPNPSTADMEVYKEEHPPDDAHAFALPRSPVLAAVDNVLKERSQSLSLSISRTCSVTTILNDDAQVTTGALSFSVNEKAVVSTWSKLASLKARPSLVLRLADEGQRSRDKSAAEGPSPYLYSVEHSRTSSSRREKREARISKAHPYAKRTSASKHSSSEETAPGNGTGTKTHAVSNSNSSTSIDWARIQSLQSSILQRLSRGEKPILPGVSFSA</sequence>
<feature type="compositionally biased region" description="Acidic residues" evidence="4">
    <location>
        <begin position="511"/>
        <end position="525"/>
    </location>
</feature>
<name>A0A0H2RI46_9AGAM</name>
<keyword evidence="6" id="KW-1185">Reference proteome</keyword>
<dbReference type="PANTHER" id="PTHR23240">
    <property type="entry name" value="DNA CROSS-LINK REPAIR PROTEIN PSO2/SNM1-RELATED"/>
    <property type="match status" value="1"/>
</dbReference>
<dbReference type="EMBL" id="KQ085999">
    <property type="protein sequence ID" value="KLO11494.1"/>
    <property type="molecule type" value="Genomic_DNA"/>
</dbReference>
<keyword evidence="3" id="KW-0269">Exonuclease</keyword>
<keyword evidence="2" id="KW-0378">Hydrolase</keyword>
<evidence type="ECO:0008006" key="7">
    <source>
        <dbReference type="Google" id="ProtNLM"/>
    </source>
</evidence>
<dbReference type="GO" id="GO:0000723">
    <property type="term" value="P:telomere maintenance"/>
    <property type="evidence" value="ECO:0007669"/>
    <property type="project" value="TreeGrafter"/>
</dbReference>
<dbReference type="AlphaFoldDB" id="A0A0H2RI46"/>
<dbReference type="InterPro" id="IPR036866">
    <property type="entry name" value="RibonucZ/Hydroxyglut_hydro"/>
</dbReference>
<dbReference type="Proteomes" id="UP000053477">
    <property type="component" value="Unassembled WGS sequence"/>
</dbReference>
<dbReference type="GO" id="GO:0006303">
    <property type="term" value="P:double-strand break repair via nonhomologous end joining"/>
    <property type="evidence" value="ECO:0007669"/>
    <property type="project" value="TreeGrafter"/>
</dbReference>
<dbReference type="Gene3D" id="3.60.15.10">
    <property type="entry name" value="Ribonuclease Z/Hydroxyacylglutathione hydrolase-like"/>
    <property type="match status" value="1"/>
</dbReference>
<dbReference type="GO" id="GO:0035312">
    <property type="term" value="F:5'-3' DNA exonuclease activity"/>
    <property type="evidence" value="ECO:0007669"/>
    <property type="project" value="TreeGrafter"/>
</dbReference>
<organism evidence="5 6">
    <name type="scientific">Schizopora paradoxa</name>
    <dbReference type="NCBI Taxonomy" id="27342"/>
    <lineage>
        <taxon>Eukaryota</taxon>
        <taxon>Fungi</taxon>
        <taxon>Dikarya</taxon>
        <taxon>Basidiomycota</taxon>
        <taxon>Agaricomycotina</taxon>
        <taxon>Agaricomycetes</taxon>
        <taxon>Hymenochaetales</taxon>
        <taxon>Schizoporaceae</taxon>
        <taxon>Schizopora</taxon>
    </lineage>
</organism>
<reference evidence="5 6" key="1">
    <citation type="submission" date="2015-04" db="EMBL/GenBank/DDBJ databases">
        <title>Complete genome sequence of Schizopora paradoxa KUC8140, a cosmopolitan wood degrader in East Asia.</title>
        <authorList>
            <consortium name="DOE Joint Genome Institute"/>
            <person name="Min B."/>
            <person name="Park H."/>
            <person name="Jang Y."/>
            <person name="Kim J.-J."/>
            <person name="Kim K.H."/>
            <person name="Pangilinan J."/>
            <person name="Lipzen A."/>
            <person name="Riley R."/>
            <person name="Grigoriev I.V."/>
            <person name="Spatafora J.W."/>
            <person name="Choi I.-G."/>
        </authorList>
    </citation>
    <scope>NUCLEOTIDE SEQUENCE [LARGE SCALE GENOMIC DNA]</scope>
    <source>
        <strain evidence="5 6">KUC8140</strain>
    </source>
</reference>
<keyword evidence="1" id="KW-0540">Nuclease</keyword>
<evidence type="ECO:0000313" key="5">
    <source>
        <dbReference type="EMBL" id="KLO11494.1"/>
    </source>
</evidence>
<feature type="compositionally biased region" description="Polar residues" evidence="4">
    <location>
        <begin position="574"/>
        <end position="584"/>
    </location>
</feature>
<feature type="region of interest" description="Disordered" evidence="4">
    <location>
        <begin position="545"/>
        <end position="602"/>
    </location>
</feature>
<feature type="compositionally biased region" description="Basic and acidic residues" evidence="4">
    <location>
        <begin position="559"/>
        <end position="570"/>
    </location>
</feature>
<dbReference type="GO" id="GO:0036297">
    <property type="term" value="P:interstrand cross-link repair"/>
    <property type="evidence" value="ECO:0007669"/>
    <property type="project" value="TreeGrafter"/>
</dbReference>
<feature type="compositionally biased region" description="Basic and acidic residues" evidence="4">
    <location>
        <begin position="715"/>
        <end position="731"/>
    </location>
</feature>